<reference evidence="4" key="1">
    <citation type="journal article" date="2017" name="Nat. Microbiol.">
        <title>Global analysis of biosynthetic gene clusters reveals vast potential of secondary metabolite production in Penicillium species.</title>
        <authorList>
            <person name="Nielsen J.C."/>
            <person name="Grijseels S."/>
            <person name="Prigent S."/>
            <person name="Ji B."/>
            <person name="Dainat J."/>
            <person name="Nielsen K.F."/>
            <person name="Frisvad J.C."/>
            <person name="Workman M."/>
            <person name="Nielsen J."/>
        </authorList>
    </citation>
    <scope>NUCLEOTIDE SEQUENCE [LARGE SCALE GENOMIC DNA]</scope>
    <source>
        <strain evidence="4">IBT 31321</strain>
    </source>
</reference>
<keyword evidence="4" id="KW-1185">Reference proteome</keyword>
<sequence>MAPRRGDGGYSSGYYNQDNPWRETIWLSLDGYQGRELFLAQFAFDIFSLVAFITFLIWACTIRNRSLPLKGIMCALTSFICSQISTIVWASLYIADAEVMMYYMITLMLRDFFMVMGICLTFYVFWSLIHRFLGLLAPSGKPHVAVTIIHYLLFALIFVVSLSESALNITFWVGVVIADYDLIMLPSGKLSAAIYIVYWLLSMEVIGWTFFVIKKAGSHRFVSRMPAVALMNAAVCWFAVCFAWAVISIRYTLIVSDAWPIYLDLVRAIIQFIFWTGTYTGILLCCAKWHRLGEEQSYAAPQYEAQYQPAQFPPRNTAHVPKGNYPPVQHQPYGSAPYQDYAAQPHTHSHQVSPR</sequence>
<comment type="caution">
    <text evidence="3">The sequence shown here is derived from an EMBL/GenBank/DDBJ whole genome shotgun (WGS) entry which is preliminary data.</text>
</comment>
<keyword evidence="2" id="KW-0812">Transmembrane</keyword>
<evidence type="ECO:0000256" key="2">
    <source>
        <dbReference type="SAM" id="Phobius"/>
    </source>
</evidence>
<dbReference type="AlphaFoldDB" id="A0A1V6V1H3"/>
<name>A0A1V6V1H3_9EURO</name>
<feature type="transmembrane region" description="Helical" evidence="2">
    <location>
        <begin position="192"/>
        <end position="213"/>
    </location>
</feature>
<accession>A0A1V6V1H3</accession>
<feature type="region of interest" description="Disordered" evidence="1">
    <location>
        <begin position="312"/>
        <end position="355"/>
    </location>
</feature>
<proteinExistence type="predicted"/>
<feature type="transmembrane region" description="Helical" evidence="2">
    <location>
        <begin position="269"/>
        <end position="287"/>
    </location>
</feature>
<evidence type="ECO:0000313" key="3">
    <source>
        <dbReference type="EMBL" id="OQE44349.1"/>
    </source>
</evidence>
<dbReference type="STRING" id="36646.A0A1V6V1H3"/>
<dbReference type="EMBL" id="MDDG01000002">
    <property type="protein sequence ID" value="OQE44349.1"/>
    <property type="molecule type" value="Genomic_DNA"/>
</dbReference>
<keyword evidence="2" id="KW-1133">Transmembrane helix</keyword>
<evidence type="ECO:0000256" key="1">
    <source>
        <dbReference type="SAM" id="MobiDB-lite"/>
    </source>
</evidence>
<feature type="transmembrane region" description="Helical" evidence="2">
    <location>
        <begin position="72"/>
        <end position="92"/>
    </location>
</feature>
<keyword evidence="2" id="KW-0472">Membrane</keyword>
<feature type="transmembrane region" description="Helical" evidence="2">
    <location>
        <begin position="225"/>
        <end position="249"/>
    </location>
</feature>
<gene>
    <name evidence="3" type="ORF">PENCOP_c002G06677</name>
</gene>
<organism evidence="3 4">
    <name type="scientific">Penicillium coprophilum</name>
    <dbReference type="NCBI Taxonomy" id="36646"/>
    <lineage>
        <taxon>Eukaryota</taxon>
        <taxon>Fungi</taxon>
        <taxon>Dikarya</taxon>
        <taxon>Ascomycota</taxon>
        <taxon>Pezizomycotina</taxon>
        <taxon>Eurotiomycetes</taxon>
        <taxon>Eurotiomycetidae</taxon>
        <taxon>Eurotiales</taxon>
        <taxon>Aspergillaceae</taxon>
        <taxon>Penicillium</taxon>
    </lineage>
</organism>
<protein>
    <submittedName>
        <fullName evidence="3">Uncharacterized protein</fullName>
    </submittedName>
</protein>
<feature type="transmembrane region" description="Helical" evidence="2">
    <location>
        <begin position="112"/>
        <end position="136"/>
    </location>
</feature>
<dbReference type="Proteomes" id="UP000191500">
    <property type="component" value="Unassembled WGS sequence"/>
</dbReference>
<evidence type="ECO:0000313" key="4">
    <source>
        <dbReference type="Proteomes" id="UP000191500"/>
    </source>
</evidence>
<feature type="transmembrane region" description="Helical" evidence="2">
    <location>
        <begin position="148"/>
        <end position="172"/>
    </location>
</feature>
<feature type="transmembrane region" description="Helical" evidence="2">
    <location>
        <begin position="38"/>
        <end position="60"/>
    </location>
</feature>